<proteinExistence type="predicted"/>
<dbReference type="CDD" id="cd17731">
    <property type="entry name" value="BRCT_TopBP1_rpt2_like"/>
    <property type="match status" value="1"/>
</dbReference>
<name>A0AAQ3RDY4_VIGMU</name>
<protein>
    <recommendedName>
        <fullName evidence="1">BRCT domain-containing protein</fullName>
    </recommendedName>
</protein>
<accession>A0AAQ3RDY4</accession>
<feature type="domain" description="BRCT" evidence="1">
    <location>
        <begin position="29"/>
        <end position="53"/>
    </location>
</feature>
<evidence type="ECO:0000259" key="1">
    <source>
        <dbReference type="PROSITE" id="PS50172"/>
    </source>
</evidence>
<dbReference type="EMBL" id="CP144690">
    <property type="protein sequence ID" value="WVY89503.1"/>
    <property type="molecule type" value="Genomic_DNA"/>
</dbReference>
<dbReference type="InterPro" id="IPR001357">
    <property type="entry name" value="BRCT_dom"/>
</dbReference>
<gene>
    <name evidence="2" type="ORF">V8G54_035017</name>
</gene>
<dbReference type="PROSITE" id="PS50172">
    <property type="entry name" value="BRCT"/>
    <property type="match status" value="2"/>
</dbReference>
<feature type="domain" description="BRCT" evidence="1">
    <location>
        <begin position="51"/>
        <end position="103"/>
    </location>
</feature>
<reference evidence="2 3" key="1">
    <citation type="journal article" date="2023" name="Life. Sci Alliance">
        <title>Evolutionary insights into 3D genome organization and epigenetic landscape of Vigna mungo.</title>
        <authorList>
            <person name="Junaid A."/>
            <person name="Singh B."/>
            <person name="Bhatia S."/>
        </authorList>
    </citation>
    <scope>NUCLEOTIDE SEQUENCE [LARGE SCALE GENOMIC DNA]</scope>
    <source>
        <strain evidence="2">Urdbean</strain>
    </source>
</reference>
<evidence type="ECO:0000313" key="3">
    <source>
        <dbReference type="Proteomes" id="UP001374535"/>
    </source>
</evidence>
<dbReference type="InterPro" id="IPR053036">
    <property type="entry name" value="CellCycle_DNARepair_Reg"/>
</dbReference>
<keyword evidence="3" id="KW-1185">Reference proteome</keyword>
<dbReference type="InterPro" id="IPR036420">
    <property type="entry name" value="BRCT_dom_sf"/>
</dbReference>
<dbReference type="SUPFAM" id="SSF52113">
    <property type="entry name" value="BRCT domain"/>
    <property type="match status" value="1"/>
</dbReference>
<organism evidence="2 3">
    <name type="scientific">Vigna mungo</name>
    <name type="common">Black gram</name>
    <name type="synonym">Phaseolus mungo</name>
    <dbReference type="NCBI Taxonomy" id="3915"/>
    <lineage>
        <taxon>Eukaryota</taxon>
        <taxon>Viridiplantae</taxon>
        <taxon>Streptophyta</taxon>
        <taxon>Embryophyta</taxon>
        <taxon>Tracheophyta</taxon>
        <taxon>Spermatophyta</taxon>
        <taxon>Magnoliopsida</taxon>
        <taxon>eudicotyledons</taxon>
        <taxon>Gunneridae</taxon>
        <taxon>Pentapetalae</taxon>
        <taxon>rosids</taxon>
        <taxon>fabids</taxon>
        <taxon>Fabales</taxon>
        <taxon>Fabaceae</taxon>
        <taxon>Papilionoideae</taxon>
        <taxon>50 kb inversion clade</taxon>
        <taxon>NPAAA clade</taxon>
        <taxon>indigoferoid/millettioid clade</taxon>
        <taxon>Phaseoleae</taxon>
        <taxon>Vigna</taxon>
    </lineage>
</organism>
<dbReference type="InterPro" id="IPR059215">
    <property type="entry name" value="BRCT2_TopBP1-like"/>
</dbReference>
<sequence>MSYRTYVHALLSNTFLYVWQWALNELKKPIVTYEWLKQCSEEHRVVPQESYKVLPFSGLKICVTGIPADVRKEMEKLILQNGGKYSAELTKNCTHLISEISFS</sequence>
<dbReference type="Gene3D" id="3.40.50.10190">
    <property type="entry name" value="BRCT domain"/>
    <property type="match status" value="2"/>
</dbReference>
<dbReference type="Proteomes" id="UP001374535">
    <property type="component" value="Chromosome 11"/>
</dbReference>
<dbReference type="PANTHER" id="PTHR47667">
    <property type="entry name" value="REGULATOR OF TY1 TRANSPOSITION PROTEIN 107"/>
    <property type="match status" value="1"/>
</dbReference>
<dbReference type="Pfam" id="PF12738">
    <property type="entry name" value="PTCB-BRCT"/>
    <property type="match status" value="1"/>
</dbReference>
<dbReference type="PANTHER" id="PTHR47667:SF1">
    <property type="entry name" value="REGULATOR OF TY1 TRANSPOSITION PROTEIN 107"/>
    <property type="match status" value="1"/>
</dbReference>
<evidence type="ECO:0000313" key="2">
    <source>
        <dbReference type="EMBL" id="WVY89503.1"/>
    </source>
</evidence>
<dbReference type="AlphaFoldDB" id="A0AAQ3RDY4"/>